<comment type="similarity">
    <text evidence="3">Belongs to the ribose 5-phosphate isomerase family.</text>
</comment>
<dbReference type="InterPro" id="IPR004788">
    <property type="entry name" value="Ribose5P_isomerase_type_A"/>
</dbReference>
<dbReference type="Pfam" id="PF06026">
    <property type="entry name" value="Rib_5-P_isom_A"/>
    <property type="match status" value="1"/>
</dbReference>
<evidence type="ECO:0000256" key="1">
    <source>
        <dbReference type="ARBA" id="ARBA00001713"/>
    </source>
</evidence>
<dbReference type="EC" id="5.3.1.6" evidence="4"/>
<gene>
    <name evidence="6" type="ORF">Ahy_A10g049419</name>
</gene>
<comment type="caution">
    <text evidence="6">The sequence shown here is derived from an EMBL/GenBank/DDBJ whole genome shotgun (WGS) entry which is preliminary data.</text>
</comment>
<evidence type="ECO:0000313" key="6">
    <source>
        <dbReference type="EMBL" id="RYR34491.1"/>
    </source>
</evidence>
<dbReference type="STRING" id="3818.A0A445B745"/>
<comment type="pathway">
    <text evidence="2">Carbohydrate degradation; pentose phosphate pathway; D-ribose 5-phosphate from D-ribulose 5-phosphate (non-oxidative stage): step 1/1.</text>
</comment>
<dbReference type="PANTHER" id="PTHR43748:SF2">
    <property type="entry name" value="RIBOSE-5-PHOSPHATE ISOMERASE 2-RELATED"/>
    <property type="match status" value="1"/>
</dbReference>
<keyword evidence="5" id="KW-0413">Isomerase</keyword>
<evidence type="ECO:0000313" key="7">
    <source>
        <dbReference type="Proteomes" id="UP000289738"/>
    </source>
</evidence>
<dbReference type="InterPro" id="IPR037171">
    <property type="entry name" value="NagB/RpiA_transferase-like"/>
</dbReference>
<protein>
    <recommendedName>
        <fullName evidence="4">ribose-5-phosphate isomerase</fullName>
        <ecNumber evidence="4">5.3.1.6</ecNumber>
    </recommendedName>
</protein>
<sequence length="131" mass="14904">MVFGFRTGSTTKHDIDRISELLYQSKFKDIVRIPTSKKMHEQVLSYEIPLSDLDSYPLLISPLTMLTRLILTLTSSSGAVAPSRKKMVEGACKKFIVIVNESKLVNYIGDSGLAMFIEVIQFYWKFTISKF</sequence>
<organism evidence="6 7">
    <name type="scientific">Arachis hypogaea</name>
    <name type="common">Peanut</name>
    <dbReference type="NCBI Taxonomy" id="3818"/>
    <lineage>
        <taxon>Eukaryota</taxon>
        <taxon>Viridiplantae</taxon>
        <taxon>Streptophyta</taxon>
        <taxon>Embryophyta</taxon>
        <taxon>Tracheophyta</taxon>
        <taxon>Spermatophyta</taxon>
        <taxon>Magnoliopsida</taxon>
        <taxon>eudicotyledons</taxon>
        <taxon>Gunneridae</taxon>
        <taxon>Pentapetalae</taxon>
        <taxon>rosids</taxon>
        <taxon>fabids</taxon>
        <taxon>Fabales</taxon>
        <taxon>Fabaceae</taxon>
        <taxon>Papilionoideae</taxon>
        <taxon>50 kb inversion clade</taxon>
        <taxon>dalbergioids sensu lato</taxon>
        <taxon>Dalbergieae</taxon>
        <taxon>Pterocarpus clade</taxon>
        <taxon>Arachis</taxon>
    </lineage>
</organism>
<dbReference type="PANTHER" id="PTHR43748">
    <property type="entry name" value="RIBOSE-5-PHOSPHATE ISOMERASE 3, CHLOROPLASTIC-RELATED"/>
    <property type="match status" value="1"/>
</dbReference>
<keyword evidence="7" id="KW-1185">Reference proteome</keyword>
<evidence type="ECO:0000256" key="4">
    <source>
        <dbReference type="ARBA" id="ARBA00011959"/>
    </source>
</evidence>
<dbReference type="Gene3D" id="3.40.50.1360">
    <property type="match status" value="1"/>
</dbReference>
<dbReference type="Proteomes" id="UP000289738">
    <property type="component" value="Chromosome A10"/>
</dbReference>
<dbReference type="AlphaFoldDB" id="A0A445B745"/>
<reference evidence="6 7" key="1">
    <citation type="submission" date="2019-01" db="EMBL/GenBank/DDBJ databases">
        <title>Sequencing of cultivated peanut Arachis hypogaea provides insights into genome evolution and oil improvement.</title>
        <authorList>
            <person name="Chen X."/>
        </authorList>
    </citation>
    <scope>NUCLEOTIDE SEQUENCE [LARGE SCALE GENOMIC DNA]</scope>
    <source>
        <strain evidence="7">cv. Fuhuasheng</strain>
        <tissue evidence="6">Leaves</tissue>
    </source>
</reference>
<proteinExistence type="inferred from homology"/>
<dbReference type="GO" id="GO:0009052">
    <property type="term" value="P:pentose-phosphate shunt, non-oxidative branch"/>
    <property type="evidence" value="ECO:0007669"/>
    <property type="project" value="InterPro"/>
</dbReference>
<evidence type="ECO:0000256" key="5">
    <source>
        <dbReference type="ARBA" id="ARBA00023235"/>
    </source>
</evidence>
<evidence type="ECO:0000256" key="3">
    <source>
        <dbReference type="ARBA" id="ARBA00008088"/>
    </source>
</evidence>
<comment type="catalytic activity">
    <reaction evidence="1">
        <text>aldehydo-D-ribose 5-phosphate = D-ribulose 5-phosphate</text>
        <dbReference type="Rhea" id="RHEA:14657"/>
        <dbReference type="ChEBI" id="CHEBI:58121"/>
        <dbReference type="ChEBI" id="CHEBI:58273"/>
        <dbReference type="EC" id="5.3.1.6"/>
    </reaction>
</comment>
<name>A0A445B745_ARAHY</name>
<dbReference type="SUPFAM" id="SSF100950">
    <property type="entry name" value="NagB/RpiA/CoA transferase-like"/>
    <property type="match status" value="1"/>
</dbReference>
<dbReference type="UniPathway" id="UPA00115">
    <property type="reaction ID" value="UER00412"/>
</dbReference>
<evidence type="ECO:0000256" key="2">
    <source>
        <dbReference type="ARBA" id="ARBA00004988"/>
    </source>
</evidence>
<dbReference type="EMBL" id="SDMP01000010">
    <property type="protein sequence ID" value="RYR34491.1"/>
    <property type="molecule type" value="Genomic_DNA"/>
</dbReference>
<dbReference type="InterPro" id="IPR050262">
    <property type="entry name" value="Ribose-5P_isomerase"/>
</dbReference>
<accession>A0A445B745</accession>
<dbReference type="GO" id="GO:0004751">
    <property type="term" value="F:ribose-5-phosphate isomerase activity"/>
    <property type="evidence" value="ECO:0007669"/>
    <property type="project" value="UniProtKB-EC"/>
</dbReference>